<dbReference type="InterPro" id="IPR022409">
    <property type="entry name" value="PKD/Chitinase_dom"/>
</dbReference>
<dbReference type="Pfam" id="PF18911">
    <property type="entry name" value="PKD_4"/>
    <property type="match status" value="1"/>
</dbReference>
<feature type="region of interest" description="Disordered" evidence="1">
    <location>
        <begin position="114"/>
        <end position="137"/>
    </location>
</feature>
<dbReference type="AlphaFoldDB" id="A0A4Q4KL50"/>
<dbReference type="InterPro" id="IPR000601">
    <property type="entry name" value="PKD_dom"/>
</dbReference>
<dbReference type="CDD" id="cd00146">
    <property type="entry name" value="PKD"/>
    <property type="match status" value="1"/>
</dbReference>
<evidence type="ECO:0000256" key="1">
    <source>
        <dbReference type="SAM" id="MobiDB-lite"/>
    </source>
</evidence>
<evidence type="ECO:0000313" key="4">
    <source>
        <dbReference type="Proteomes" id="UP000293952"/>
    </source>
</evidence>
<dbReference type="OrthoDB" id="9765926at2"/>
<dbReference type="Pfam" id="PF13585">
    <property type="entry name" value="CHU_C"/>
    <property type="match status" value="1"/>
</dbReference>
<gene>
    <name evidence="3" type="ORF">ERX46_09135</name>
</gene>
<sequence length="371" mass="41302">MNDKDEIKELFQKELGNYQAKVNPNLWNGIQAGLGSAGAATGAATSLGLVGKIVIGVSIAAAVTVGTLLVVNNEEKTPQNQELISDLKVEDSVSKESSNQIELKEEITIDSSNNEISSVEKEESKIETKSNSTEEKLQNEINDLQNESKNSSNNLTTQESKVVSQKVESKDKIEIVKDDINKSRSAPLLILPTPKDALVSELANFNIQIVNQNNQYIAFKVEEIPNDAYVVWDFGDGTIDRTLNPEHFYTEAGEYDVKCTVKTDKEELTKNIKVEIKISGEIGDLPNVFTPNGDGNNDEFFVNCKNIKSFQLTIIDNQQNIIFSTNDVDFRWNGFDMSGQPVKEGTYFYIIVAEDESGNTINKYQQLRLQR</sequence>
<dbReference type="SMART" id="SM00089">
    <property type="entry name" value="PKD"/>
    <property type="match status" value="1"/>
</dbReference>
<dbReference type="PROSITE" id="PS50093">
    <property type="entry name" value="PKD"/>
    <property type="match status" value="1"/>
</dbReference>
<keyword evidence="4" id="KW-1185">Reference proteome</keyword>
<dbReference type="EMBL" id="SETE01000003">
    <property type="protein sequence ID" value="RYM34113.1"/>
    <property type="molecule type" value="Genomic_DNA"/>
</dbReference>
<proteinExistence type="predicted"/>
<evidence type="ECO:0000259" key="2">
    <source>
        <dbReference type="PROSITE" id="PS50093"/>
    </source>
</evidence>
<dbReference type="InterPro" id="IPR013783">
    <property type="entry name" value="Ig-like_fold"/>
</dbReference>
<protein>
    <submittedName>
        <fullName evidence="3">T9SS type B sorting domain-containing protein</fullName>
    </submittedName>
</protein>
<dbReference type="Gene3D" id="2.60.40.4070">
    <property type="match status" value="1"/>
</dbReference>
<organism evidence="3 4">
    <name type="scientific">Brumimicrobium glaciale</name>
    <dbReference type="NCBI Taxonomy" id="200475"/>
    <lineage>
        <taxon>Bacteria</taxon>
        <taxon>Pseudomonadati</taxon>
        <taxon>Bacteroidota</taxon>
        <taxon>Flavobacteriia</taxon>
        <taxon>Flavobacteriales</taxon>
        <taxon>Crocinitomicaceae</taxon>
        <taxon>Brumimicrobium</taxon>
    </lineage>
</organism>
<comment type="caution">
    <text evidence="3">The sequence shown here is derived from an EMBL/GenBank/DDBJ whole genome shotgun (WGS) entry which is preliminary data.</text>
</comment>
<feature type="compositionally biased region" description="Basic and acidic residues" evidence="1">
    <location>
        <begin position="118"/>
        <end position="137"/>
    </location>
</feature>
<dbReference type="InterPro" id="IPR035986">
    <property type="entry name" value="PKD_dom_sf"/>
</dbReference>
<dbReference type="InterPro" id="IPR026341">
    <property type="entry name" value="T9SS_type_B"/>
</dbReference>
<dbReference type="Proteomes" id="UP000293952">
    <property type="component" value="Unassembled WGS sequence"/>
</dbReference>
<feature type="domain" description="PKD" evidence="2">
    <location>
        <begin position="217"/>
        <end position="276"/>
    </location>
</feature>
<dbReference type="NCBIfam" id="TIGR04131">
    <property type="entry name" value="Bac_Flav_CTERM"/>
    <property type="match status" value="1"/>
</dbReference>
<dbReference type="RefSeq" id="WP_130093554.1">
    <property type="nucleotide sequence ID" value="NZ_SETE01000003.1"/>
</dbReference>
<dbReference type="Gene3D" id="2.60.40.10">
    <property type="entry name" value="Immunoglobulins"/>
    <property type="match status" value="1"/>
</dbReference>
<dbReference type="SUPFAM" id="SSF49299">
    <property type="entry name" value="PKD domain"/>
    <property type="match status" value="1"/>
</dbReference>
<evidence type="ECO:0000313" key="3">
    <source>
        <dbReference type="EMBL" id="RYM34113.1"/>
    </source>
</evidence>
<accession>A0A4Q4KL50</accession>
<reference evidence="3 4" key="1">
    <citation type="submission" date="2019-02" db="EMBL/GenBank/DDBJ databases">
        <title>Genome sequence of the sea-ice species Brumimicrobium glaciale.</title>
        <authorList>
            <person name="Bowman J.P."/>
        </authorList>
    </citation>
    <scope>NUCLEOTIDE SEQUENCE [LARGE SCALE GENOMIC DNA]</scope>
    <source>
        <strain evidence="3 4">IC156</strain>
    </source>
</reference>
<name>A0A4Q4KL50_9FLAO</name>